<accession>A0A081BX60</accession>
<evidence type="ECO:0000256" key="2">
    <source>
        <dbReference type="ARBA" id="ARBA00022475"/>
    </source>
</evidence>
<dbReference type="eggNOG" id="COG0658">
    <property type="taxonomic scope" value="Bacteria"/>
</dbReference>
<dbReference type="Proteomes" id="UP000030661">
    <property type="component" value="Unassembled WGS sequence"/>
</dbReference>
<dbReference type="HOGENOM" id="CLU_502200_0_0_0"/>
<evidence type="ECO:0000259" key="7">
    <source>
        <dbReference type="Pfam" id="PF03772"/>
    </source>
</evidence>
<feature type="domain" description="ComEC/Rec2-related protein" evidence="7">
    <location>
        <begin position="239"/>
        <end position="504"/>
    </location>
</feature>
<feature type="transmembrane region" description="Helical" evidence="6">
    <location>
        <begin position="430"/>
        <end position="451"/>
    </location>
</feature>
<feature type="transmembrane region" description="Helical" evidence="6">
    <location>
        <begin position="46"/>
        <end position="66"/>
    </location>
</feature>
<dbReference type="Pfam" id="PF03772">
    <property type="entry name" value="Competence"/>
    <property type="match status" value="1"/>
</dbReference>
<keyword evidence="3 6" id="KW-0812">Transmembrane</keyword>
<dbReference type="GO" id="GO:0005886">
    <property type="term" value="C:plasma membrane"/>
    <property type="evidence" value="ECO:0007669"/>
    <property type="project" value="UniProtKB-SubCell"/>
</dbReference>
<evidence type="ECO:0000313" key="10">
    <source>
        <dbReference type="Proteomes" id="UP000030661"/>
    </source>
</evidence>
<evidence type="ECO:0000256" key="5">
    <source>
        <dbReference type="ARBA" id="ARBA00023136"/>
    </source>
</evidence>
<feature type="transmembrane region" description="Helical" evidence="6">
    <location>
        <begin position="299"/>
        <end position="327"/>
    </location>
</feature>
<dbReference type="Pfam" id="PF13567">
    <property type="entry name" value="DUF4131"/>
    <property type="match status" value="1"/>
</dbReference>
<dbReference type="InterPro" id="IPR004477">
    <property type="entry name" value="ComEC_N"/>
</dbReference>
<dbReference type="NCBIfam" id="TIGR00360">
    <property type="entry name" value="ComEC_N-term"/>
    <property type="match status" value="1"/>
</dbReference>
<dbReference type="InterPro" id="IPR052159">
    <property type="entry name" value="Competence_DNA_uptake"/>
</dbReference>
<feature type="transmembrane region" description="Helical" evidence="6">
    <location>
        <begin position="21"/>
        <end position="40"/>
    </location>
</feature>
<keyword evidence="10" id="KW-1185">Reference proteome</keyword>
<feature type="transmembrane region" description="Helical" evidence="6">
    <location>
        <begin position="258"/>
        <end position="279"/>
    </location>
</feature>
<evidence type="ECO:0000313" key="9">
    <source>
        <dbReference type="EMBL" id="GAK56915.1"/>
    </source>
</evidence>
<dbReference type="AlphaFoldDB" id="A0A081BX60"/>
<reference evidence="9" key="1">
    <citation type="journal article" date="2015" name="PeerJ">
        <title>First genomic representation of candidate bacterial phylum KSB3 points to enhanced environmental sensing as a trigger of wastewater bulking.</title>
        <authorList>
            <person name="Sekiguchi Y."/>
            <person name="Ohashi A."/>
            <person name="Parks D.H."/>
            <person name="Yamauchi T."/>
            <person name="Tyson G.W."/>
            <person name="Hugenholtz P."/>
        </authorList>
    </citation>
    <scope>NUCLEOTIDE SEQUENCE [LARGE SCALE GENOMIC DNA]</scope>
</reference>
<evidence type="ECO:0000256" key="1">
    <source>
        <dbReference type="ARBA" id="ARBA00004651"/>
    </source>
</evidence>
<feature type="transmembrane region" description="Helical" evidence="6">
    <location>
        <begin position="334"/>
        <end position="351"/>
    </location>
</feature>
<feature type="transmembrane region" description="Helical" evidence="6">
    <location>
        <begin position="357"/>
        <end position="376"/>
    </location>
</feature>
<dbReference type="PANTHER" id="PTHR30619:SF1">
    <property type="entry name" value="RECOMBINATION PROTEIN 2"/>
    <property type="match status" value="1"/>
</dbReference>
<feature type="transmembrane region" description="Helical" evidence="6">
    <location>
        <begin position="458"/>
        <end position="479"/>
    </location>
</feature>
<keyword evidence="4 6" id="KW-1133">Transmembrane helix</keyword>
<evidence type="ECO:0000256" key="6">
    <source>
        <dbReference type="SAM" id="Phobius"/>
    </source>
</evidence>
<protein>
    <submittedName>
        <fullName evidence="9">Putative metallo-beta-lactamase superfamily</fullName>
    </submittedName>
</protein>
<evidence type="ECO:0000259" key="8">
    <source>
        <dbReference type="Pfam" id="PF13567"/>
    </source>
</evidence>
<gene>
    <name evidence="9" type="ORF">U27_03879</name>
</gene>
<comment type="subcellular location">
    <subcellularLocation>
        <location evidence="1">Cell membrane</location>
        <topology evidence="1">Multi-pass membrane protein</topology>
    </subcellularLocation>
</comment>
<dbReference type="InterPro" id="IPR025405">
    <property type="entry name" value="DUF4131"/>
</dbReference>
<keyword evidence="5 6" id="KW-0472">Membrane</keyword>
<evidence type="ECO:0000256" key="4">
    <source>
        <dbReference type="ARBA" id="ARBA00022989"/>
    </source>
</evidence>
<keyword evidence="2" id="KW-1003">Cell membrane</keyword>
<sequence>MIGIYLDHLCTRMLAEWAECVFPFVTILYALVGILCYLSYRFKCHKLTTGVLILLALLTGISRSALSRSLPDHHIVHLVHHDDLVTVEGFLDKPIRQIGKRRYLDVWVNWVEKEAFRYPTEGRIRITLTGASLPDSGSKKLLYGQAIRTRLRLRLPRSFSDFDYREYLRRQGIYLIGYLRHDRYLIQLPLQEGSKILRGIYQCQHRIQNFLDEGKIYSIPLGLMENTSTDQAFQVIKAMTIGASHALMQEVRDQFRQAGLYHLLVISGIHVSIVVWAFHKFANLLALPLRYRSLVLSGLLLFYAGISGFYYPVLRAVIMAIVFYAALTCNRISEPLYSLAFSVGCLLLAFPNSLFEISFQLTVAATASILLFFRFLHRQPVIEPLFRLPKIARVPITTCLTTFGALLGVAPLLIYYFGDFSAYSFLSNPLAFPIVSALLPSSLFTNFLALVVPRWDVLSPFLTINVLLAKLFIGLSSWFPATGLTFPKPSWIELVGYYVIVYSVLGFFRFPKWKVASGCVR</sequence>
<evidence type="ECO:0000256" key="3">
    <source>
        <dbReference type="ARBA" id="ARBA00022692"/>
    </source>
</evidence>
<feature type="transmembrane region" description="Helical" evidence="6">
    <location>
        <begin position="396"/>
        <end position="418"/>
    </location>
</feature>
<dbReference type="PANTHER" id="PTHR30619">
    <property type="entry name" value="DNA INTERNALIZATION/COMPETENCE PROTEIN COMEC/REC2"/>
    <property type="match status" value="1"/>
</dbReference>
<feature type="domain" description="DUF4131" evidence="8">
    <location>
        <begin position="23"/>
        <end position="181"/>
    </location>
</feature>
<feature type="transmembrane region" description="Helical" evidence="6">
    <location>
        <begin position="491"/>
        <end position="508"/>
    </location>
</feature>
<name>A0A081BX60_VECG1</name>
<proteinExistence type="predicted"/>
<dbReference type="STRING" id="1499967.U27_03879"/>
<dbReference type="EMBL" id="DF820465">
    <property type="protein sequence ID" value="GAK56915.1"/>
    <property type="molecule type" value="Genomic_DNA"/>
</dbReference>
<organism evidence="9">
    <name type="scientific">Vecturithrix granuli</name>
    <dbReference type="NCBI Taxonomy" id="1499967"/>
    <lineage>
        <taxon>Bacteria</taxon>
        <taxon>Candidatus Moduliflexota</taxon>
        <taxon>Candidatus Vecturitrichia</taxon>
        <taxon>Candidatus Vecturitrichales</taxon>
        <taxon>Candidatus Vecturitrichaceae</taxon>
        <taxon>Candidatus Vecturithrix</taxon>
    </lineage>
</organism>